<dbReference type="Pfam" id="PF01058">
    <property type="entry name" value="Oxidored_q6"/>
    <property type="match status" value="1"/>
</dbReference>
<dbReference type="InterPro" id="IPR006137">
    <property type="entry name" value="NADH_UbQ_OxRdtase-like_20kDa"/>
</dbReference>
<dbReference type="GO" id="GO:0051536">
    <property type="term" value="F:iron-sulfur cluster binding"/>
    <property type="evidence" value="ECO:0007669"/>
    <property type="project" value="InterPro"/>
</dbReference>
<organism evidence="3 4">
    <name type="scientific">Candidatus Gottesmanbacteria bacterium RBG_16_37_8</name>
    <dbReference type="NCBI Taxonomy" id="1798371"/>
    <lineage>
        <taxon>Bacteria</taxon>
        <taxon>Candidatus Gottesmaniibacteriota</taxon>
    </lineage>
</organism>
<gene>
    <name evidence="3" type="ORF">A2W14_03195</name>
</gene>
<dbReference type="EMBL" id="MFJA01000022">
    <property type="protein sequence ID" value="OGG03561.1"/>
    <property type="molecule type" value="Genomic_DNA"/>
</dbReference>
<accession>A0A1F5YTM8</accession>
<dbReference type="InterPro" id="IPR037024">
    <property type="entry name" value="NiFe_Hase_small_N_sf"/>
</dbReference>
<dbReference type="SUPFAM" id="SSF56770">
    <property type="entry name" value="HydA/Nqo6-like"/>
    <property type="match status" value="1"/>
</dbReference>
<sequence length="162" mass="18604">MARKLKIGWFSFSCSEDSTIIFTEILNDYYRQWKNLIDFKSILVMQRKSSIEDLDVAFIEGAITSDSQEEKLKKIRKNTKKLVAVGSCAVIGMPSSQRNQFVDENLNKEIAEILIRFQYKEKVLKVSDIVKVDDNVPGCPMNEAVFLQVINKYLKEFGISHA</sequence>
<evidence type="ECO:0000313" key="4">
    <source>
        <dbReference type="Proteomes" id="UP000176665"/>
    </source>
</evidence>
<proteinExistence type="predicted"/>
<dbReference type="Gene3D" id="3.40.50.700">
    <property type="entry name" value="NADH:ubiquinone oxidoreductase-like, 20kDa subunit"/>
    <property type="match status" value="1"/>
</dbReference>
<dbReference type="AlphaFoldDB" id="A0A1F5YTM8"/>
<dbReference type="Proteomes" id="UP000176665">
    <property type="component" value="Unassembled WGS sequence"/>
</dbReference>
<dbReference type="PANTHER" id="PTHR42845:SF1">
    <property type="entry name" value="HYDROGENASE SMALL SUBUNIT"/>
    <property type="match status" value="1"/>
</dbReference>
<protein>
    <recommendedName>
        <fullName evidence="2">NADH:ubiquinone oxidoreductase-like 20kDa subunit domain-containing protein</fullName>
    </recommendedName>
</protein>
<dbReference type="PANTHER" id="PTHR42845">
    <property type="entry name" value="COENZYME F420-REDUCING HYDROGENASE, GAMMA SUBUNIT"/>
    <property type="match status" value="1"/>
</dbReference>
<dbReference type="GO" id="GO:0016491">
    <property type="term" value="F:oxidoreductase activity"/>
    <property type="evidence" value="ECO:0007669"/>
    <property type="project" value="UniProtKB-KW"/>
</dbReference>
<keyword evidence="1" id="KW-0560">Oxidoreductase</keyword>
<reference evidence="3 4" key="1">
    <citation type="journal article" date="2016" name="Nat. Commun.">
        <title>Thousands of microbial genomes shed light on interconnected biogeochemical processes in an aquifer system.</title>
        <authorList>
            <person name="Anantharaman K."/>
            <person name="Brown C.T."/>
            <person name="Hug L.A."/>
            <person name="Sharon I."/>
            <person name="Castelle C.J."/>
            <person name="Probst A.J."/>
            <person name="Thomas B.C."/>
            <person name="Singh A."/>
            <person name="Wilkins M.J."/>
            <person name="Karaoz U."/>
            <person name="Brodie E.L."/>
            <person name="Williams K.H."/>
            <person name="Hubbard S.S."/>
            <person name="Banfield J.F."/>
        </authorList>
    </citation>
    <scope>NUCLEOTIDE SEQUENCE [LARGE SCALE GENOMIC DNA]</scope>
</reference>
<dbReference type="STRING" id="1798371.A2W14_03195"/>
<feature type="domain" description="NADH:ubiquinone oxidoreductase-like 20kDa subunit" evidence="2">
    <location>
        <begin position="27"/>
        <end position="152"/>
    </location>
</feature>
<evidence type="ECO:0000256" key="1">
    <source>
        <dbReference type="ARBA" id="ARBA00023002"/>
    </source>
</evidence>
<evidence type="ECO:0000259" key="2">
    <source>
        <dbReference type="Pfam" id="PF01058"/>
    </source>
</evidence>
<name>A0A1F5YTM8_9BACT</name>
<evidence type="ECO:0000313" key="3">
    <source>
        <dbReference type="EMBL" id="OGG03561.1"/>
    </source>
</evidence>
<dbReference type="InterPro" id="IPR051349">
    <property type="entry name" value="Hydrogenase_assoc-protein"/>
</dbReference>
<comment type="caution">
    <text evidence="3">The sequence shown here is derived from an EMBL/GenBank/DDBJ whole genome shotgun (WGS) entry which is preliminary data.</text>
</comment>